<sequence>MRFTIFTTGLVLDSDLVAFARLRGFVEKFIVDGDDFSLAALNFLTAEALKDVESGNDAADAGALDKRAFAPIGQQFQQFNRGIGFHLAKENASPIPVVSIDGRSGSLPAPGTASSPGPVGDQRDEEIKRAFDVYATPFVPESLKVINRYPGIEISTLARRSLDWTQCSSISFASGLHLALTHSPLPATPDLQRFQIPPADLDLEGYEHFFGYHLAEELGSQRKAAAVYSLYSQRTVVRFAETEGAATCTLTVPGLKEYAPYLEEDDVVQLRQLTHDKPLVHGRAYMITGWTGVIYHARVTAVRRAEETVTLLVAELARSFLGNGSAWKYEDMGLALHILQDVLALNTRGVEDLSTSDILTYDSEWLRAVLFPVEADGKLQTKLHRGKFRQKFVDQGLNWEQKKAVQAICERNHGAMPYLVSGPPGTGKTKTVIETALQLIKQGGEDAHILLCAPSETAADTLAIRLRDYFRPGELFRLNRPTRTFAEVPGSILHFCYTLDTGFALPPLDELLKCRVVVTSCQDAALLVRARVTNMDIYRMKRDLSSLLGQGNDGGPKRLHWTALLIDEAAQAMEPEVLIPLAVIAPPLTAAPPPIFAMVGDQYQLSPRVSLPFSPLKRSLFARLFDRLVYKNHPLARGAKGEAPPVLKPSMLPISAPPFTNLFRNYRSHPAILAVPSALFYHDTLEPEAPGRRGWYNMREIDIALSYVSSLVTSDSVARRNICVMSPFKAQVMRLRREFRRVKEGLRDGEVLEKDQEVGWGIIGEAQANAMNVALTRAKYGLIVIGKGEILATDPNWQGFLNFCDRNGLVAGAGKQTIAVAQLGRNPQCKS</sequence>
<dbReference type="GO" id="GO:0035194">
    <property type="term" value="P:regulatory ncRNA-mediated post-transcriptional gene silencing"/>
    <property type="evidence" value="ECO:0007669"/>
    <property type="project" value="TreeGrafter"/>
</dbReference>
<gene>
    <name evidence="3" type="ORF">PPNO1_LOCUS7073</name>
</gene>
<protein>
    <recommendedName>
        <fullName evidence="2">DNA2/NAM7 helicase helicase domain-containing protein</fullName>
    </recommendedName>
</protein>
<keyword evidence="1" id="KW-0378">Hydrolase</keyword>
<keyword evidence="1" id="KW-0547">Nucleotide-binding</keyword>
<name>A0A9P1MC40_9PEZI</name>
<dbReference type="Proteomes" id="UP000838763">
    <property type="component" value="Unassembled WGS sequence"/>
</dbReference>
<dbReference type="InterPro" id="IPR027417">
    <property type="entry name" value="P-loop_NTPase"/>
</dbReference>
<dbReference type="InterPro" id="IPR047187">
    <property type="entry name" value="SF1_C_Upf1"/>
</dbReference>
<feature type="domain" description="DNA2/NAM7 helicase helicase" evidence="2">
    <location>
        <begin position="397"/>
        <end position="468"/>
    </location>
</feature>
<dbReference type="SUPFAM" id="SSF52540">
    <property type="entry name" value="P-loop containing nucleoside triphosphate hydrolases"/>
    <property type="match status" value="1"/>
</dbReference>
<dbReference type="AlphaFoldDB" id="A0A9P1MC40"/>
<dbReference type="PANTHER" id="PTHR10887:SF322">
    <property type="entry name" value="HELICASE MOV-10"/>
    <property type="match status" value="1"/>
</dbReference>
<dbReference type="Pfam" id="PF13086">
    <property type="entry name" value="AAA_11"/>
    <property type="match status" value="1"/>
</dbReference>
<dbReference type="CDD" id="cd18808">
    <property type="entry name" value="SF1_C_Upf1"/>
    <property type="match status" value="1"/>
</dbReference>
<dbReference type="InterPro" id="IPR045055">
    <property type="entry name" value="DNA2/NAM7-like"/>
</dbReference>
<keyword evidence="4" id="KW-1185">Reference proteome</keyword>
<evidence type="ECO:0000259" key="2">
    <source>
        <dbReference type="Pfam" id="PF13086"/>
    </source>
</evidence>
<dbReference type="GO" id="GO:0005829">
    <property type="term" value="C:cytosol"/>
    <property type="evidence" value="ECO:0007669"/>
    <property type="project" value="TreeGrafter"/>
</dbReference>
<dbReference type="GO" id="GO:0004386">
    <property type="term" value="F:helicase activity"/>
    <property type="evidence" value="ECO:0007669"/>
    <property type="project" value="InterPro"/>
</dbReference>
<dbReference type="InterPro" id="IPR041677">
    <property type="entry name" value="DNA2/NAM7_AAA_11"/>
</dbReference>
<reference evidence="3" key="1">
    <citation type="submission" date="2022-11" db="EMBL/GenBank/DDBJ databases">
        <authorList>
            <person name="Scott C."/>
            <person name="Bruce N."/>
        </authorList>
    </citation>
    <scope>NUCLEOTIDE SEQUENCE</scope>
</reference>
<keyword evidence="1" id="KW-0067">ATP-binding</keyword>
<evidence type="ECO:0000256" key="1">
    <source>
        <dbReference type="ARBA" id="ARBA00022806"/>
    </source>
</evidence>
<evidence type="ECO:0000313" key="4">
    <source>
        <dbReference type="Proteomes" id="UP000838763"/>
    </source>
</evidence>
<evidence type="ECO:0000313" key="3">
    <source>
        <dbReference type="EMBL" id="CAI4217465.1"/>
    </source>
</evidence>
<dbReference type="EMBL" id="CALLCH030000016">
    <property type="protein sequence ID" value="CAI4217465.1"/>
    <property type="molecule type" value="Genomic_DNA"/>
</dbReference>
<accession>A0A9P1MC40</accession>
<keyword evidence="1" id="KW-0347">Helicase</keyword>
<organism evidence="3 4">
    <name type="scientific">Parascedosporium putredinis</name>
    <dbReference type="NCBI Taxonomy" id="1442378"/>
    <lineage>
        <taxon>Eukaryota</taxon>
        <taxon>Fungi</taxon>
        <taxon>Dikarya</taxon>
        <taxon>Ascomycota</taxon>
        <taxon>Pezizomycotina</taxon>
        <taxon>Sordariomycetes</taxon>
        <taxon>Hypocreomycetidae</taxon>
        <taxon>Microascales</taxon>
        <taxon>Microascaceae</taxon>
        <taxon>Parascedosporium</taxon>
    </lineage>
</organism>
<comment type="caution">
    <text evidence="3">The sequence shown here is derived from an EMBL/GenBank/DDBJ whole genome shotgun (WGS) entry which is preliminary data.</text>
</comment>
<dbReference type="PANTHER" id="PTHR10887">
    <property type="entry name" value="DNA2/NAM7 HELICASE FAMILY"/>
    <property type="match status" value="1"/>
</dbReference>
<proteinExistence type="predicted"/>
<dbReference type="OrthoDB" id="6513042at2759"/>
<dbReference type="Gene3D" id="3.40.50.300">
    <property type="entry name" value="P-loop containing nucleotide triphosphate hydrolases"/>
    <property type="match status" value="3"/>
</dbReference>